<evidence type="ECO:0008006" key="4">
    <source>
        <dbReference type="Google" id="ProtNLM"/>
    </source>
</evidence>
<evidence type="ECO:0000256" key="1">
    <source>
        <dbReference type="SAM" id="MobiDB-lite"/>
    </source>
</evidence>
<accession>A0ABY2B6L7</accession>
<evidence type="ECO:0000313" key="2">
    <source>
        <dbReference type="EMBL" id="TCO08619.1"/>
    </source>
</evidence>
<dbReference type="RefSeq" id="WP_132197410.1">
    <property type="nucleotide sequence ID" value="NZ_SLWM01000044.1"/>
</dbReference>
<comment type="caution">
    <text evidence="2">The sequence shown here is derived from an EMBL/GenBank/DDBJ whole genome shotgun (WGS) entry which is preliminary data.</text>
</comment>
<reference evidence="2 3" key="1">
    <citation type="journal article" date="2015" name="Stand. Genomic Sci.">
        <title>Genomic Encyclopedia of Bacterial and Archaeal Type Strains, Phase III: the genomes of soil and plant-associated and newly described type strains.</title>
        <authorList>
            <person name="Whitman W.B."/>
            <person name="Woyke T."/>
            <person name="Klenk H.P."/>
            <person name="Zhou Y."/>
            <person name="Lilburn T.G."/>
            <person name="Beck B.J."/>
            <person name="De Vos P."/>
            <person name="Vandamme P."/>
            <person name="Eisen J.A."/>
            <person name="Garrity G."/>
            <person name="Hugenholtz P."/>
            <person name="Kyrpides N.C."/>
        </authorList>
    </citation>
    <scope>NUCLEOTIDE SEQUENCE [LARGE SCALE GENOMIC DNA]</scope>
    <source>
        <strain evidence="2 3">VKM Ac-2538</strain>
    </source>
</reference>
<feature type="region of interest" description="Disordered" evidence="1">
    <location>
        <begin position="64"/>
        <end position="87"/>
    </location>
</feature>
<evidence type="ECO:0000313" key="3">
    <source>
        <dbReference type="Proteomes" id="UP000295818"/>
    </source>
</evidence>
<sequence>MSLRDEVIQVLEGHTDGMTDAQLAERLGKLHQQINQRCRQLATEGLLVRDAASGTIVNRLVRSDGAVSSQSAPPPSTVRSNPPAHPWPHEVAVQGALVGWLVRENWRIIRVADTEAQEQGTDVIADRDGVRLMVEVKGYPGPTHARGPKAGEPKPMPSTLQASHWLATALLRAMRMRGADQDSRIVIALPDATRYGALLSEIDQSLRGARIEAWLLTDRGEPSARFGAWPD</sequence>
<name>A0ABY2B6L7_9ACTN</name>
<protein>
    <recommendedName>
        <fullName evidence="4">MarR family transcriptional regulator</fullName>
    </recommendedName>
</protein>
<feature type="region of interest" description="Disordered" evidence="1">
    <location>
        <begin position="138"/>
        <end position="157"/>
    </location>
</feature>
<keyword evidence="3" id="KW-1185">Reference proteome</keyword>
<organism evidence="2 3">
    <name type="scientific">Kribbella orskensis</name>
    <dbReference type="NCBI Taxonomy" id="2512216"/>
    <lineage>
        <taxon>Bacteria</taxon>
        <taxon>Bacillati</taxon>
        <taxon>Actinomycetota</taxon>
        <taxon>Actinomycetes</taxon>
        <taxon>Propionibacteriales</taxon>
        <taxon>Kribbellaceae</taxon>
        <taxon>Kribbella</taxon>
    </lineage>
</organism>
<gene>
    <name evidence="2" type="ORF">EV644_14415</name>
</gene>
<dbReference type="EMBL" id="SLWM01000044">
    <property type="protein sequence ID" value="TCO08619.1"/>
    <property type="molecule type" value="Genomic_DNA"/>
</dbReference>
<proteinExistence type="predicted"/>
<dbReference type="Proteomes" id="UP000295818">
    <property type="component" value="Unassembled WGS sequence"/>
</dbReference>